<feature type="non-terminal residue" evidence="2">
    <location>
        <position position="408"/>
    </location>
</feature>
<dbReference type="SMART" id="SM00091">
    <property type="entry name" value="PAS"/>
    <property type="match status" value="1"/>
</dbReference>
<sequence>MIEFKVASLGNSAENGDFWQGLSAASVALQQAAQSETAVYQVFSDQLIKLGLHGSINLLNESETMLQVTTMVFSRRLMQLVRRAEKVLKVNAQTFEYSAHASPADSAVLTKGDIVFLPDNSEKMQQVIPPHIYRYSKALLKPFLKMPAILAPVFAKSNVIGVLYLAGANLSIKDVPAIAAFATYLSIALENARLFQAVQRAELQNRRLFESANDGIFVFDQNSRELLSANPKMIALLGVEADKLDGLKPGKWAPPDIYQLYNEHFNKTLQKGSHVFEVPFVDQAGTQRHWQVSATAIELDGKTVLNGLVRDITERVQSDLLQKAVYHITAVAHTHISLDELFKSIHEALAPILNVQNFYIALYDETSDMVNVAYFVDRYDKSPGLYKAKKGLTEFVIQSNDSQLLTHS</sequence>
<dbReference type="NCBIfam" id="TIGR00229">
    <property type="entry name" value="sensory_box"/>
    <property type="match status" value="1"/>
</dbReference>
<dbReference type="AlphaFoldDB" id="A0A3B0VFZ7"/>
<reference evidence="2" key="1">
    <citation type="submission" date="2018-06" db="EMBL/GenBank/DDBJ databases">
        <authorList>
            <person name="Zhirakovskaya E."/>
        </authorList>
    </citation>
    <scope>NUCLEOTIDE SEQUENCE</scope>
</reference>
<feature type="domain" description="PAS" evidence="1">
    <location>
        <begin position="201"/>
        <end position="272"/>
    </location>
</feature>
<proteinExistence type="predicted"/>
<evidence type="ECO:0000259" key="1">
    <source>
        <dbReference type="PROSITE" id="PS50112"/>
    </source>
</evidence>
<gene>
    <name evidence="2" type="ORF">MNBD_CHLOROFLEXI01-4105</name>
</gene>
<dbReference type="EMBL" id="UOEU01000922">
    <property type="protein sequence ID" value="VAW42455.1"/>
    <property type="molecule type" value="Genomic_DNA"/>
</dbReference>
<dbReference type="Gene3D" id="3.30.450.20">
    <property type="entry name" value="PAS domain"/>
    <property type="match status" value="1"/>
</dbReference>
<dbReference type="InterPro" id="IPR035965">
    <property type="entry name" value="PAS-like_dom_sf"/>
</dbReference>
<accession>A0A3B0VFZ7</accession>
<evidence type="ECO:0000313" key="2">
    <source>
        <dbReference type="EMBL" id="VAW42455.1"/>
    </source>
</evidence>
<dbReference type="PROSITE" id="PS50112">
    <property type="entry name" value="PAS"/>
    <property type="match status" value="1"/>
</dbReference>
<name>A0A3B0VFZ7_9ZZZZ</name>
<dbReference type="SUPFAM" id="SSF55785">
    <property type="entry name" value="PYP-like sensor domain (PAS domain)"/>
    <property type="match status" value="1"/>
</dbReference>
<dbReference type="Pfam" id="PF08448">
    <property type="entry name" value="PAS_4"/>
    <property type="match status" value="1"/>
</dbReference>
<protein>
    <recommendedName>
        <fullName evidence="1">PAS domain-containing protein</fullName>
    </recommendedName>
</protein>
<dbReference type="InterPro" id="IPR029016">
    <property type="entry name" value="GAF-like_dom_sf"/>
</dbReference>
<dbReference type="InterPro" id="IPR013656">
    <property type="entry name" value="PAS_4"/>
</dbReference>
<organism evidence="2">
    <name type="scientific">hydrothermal vent metagenome</name>
    <dbReference type="NCBI Taxonomy" id="652676"/>
    <lineage>
        <taxon>unclassified sequences</taxon>
        <taxon>metagenomes</taxon>
        <taxon>ecological metagenomes</taxon>
    </lineage>
</organism>
<dbReference type="InterPro" id="IPR000014">
    <property type="entry name" value="PAS"/>
</dbReference>
<dbReference type="CDD" id="cd00130">
    <property type="entry name" value="PAS"/>
    <property type="match status" value="1"/>
</dbReference>
<dbReference type="Gene3D" id="3.30.450.40">
    <property type="match status" value="2"/>
</dbReference>
<dbReference type="SUPFAM" id="SSF55781">
    <property type="entry name" value="GAF domain-like"/>
    <property type="match status" value="2"/>
</dbReference>